<organism evidence="12 13">
    <name type="scientific">Neodiprion lecontei</name>
    <name type="common">Redheaded pine sawfly</name>
    <dbReference type="NCBI Taxonomy" id="441921"/>
    <lineage>
        <taxon>Eukaryota</taxon>
        <taxon>Metazoa</taxon>
        <taxon>Ecdysozoa</taxon>
        <taxon>Arthropoda</taxon>
        <taxon>Hexapoda</taxon>
        <taxon>Insecta</taxon>
        <taxon>Pterygota</taxon>
        <taxon>Neoptera</taxon>
        <taxon>Endopterygota</taxon>
        <taxon>Hymenoptera</taxon>
        <taxon>Tenthredinoidea</taxon>
        <taxon>Diprionidae</taxon>
        <taxon>Diprioninae</taxon>
        <taxon>Neodiprion</taxon>
    </lineage>
</organism>
<keyword evidence="2 9" id="KW-0285">Flavoprotein</keyword>
<proteinExistence type="inferred from homology"/>
<feature type="transmembrane region" description="Helical" evidence="10">
    <location>
        <begin position="429"/>
        <end position="447"/>
    </location>
</feature>
<dbReference type="PRINTS" id="PR00420">
    <property type="entry name" value="RNGMNOXGNASE"/>
</dbReference>
<comment type="pathway">
    <text evidence="9">Cofactor biosynthesis; NAD(+) biosynthesis; quinolinate from L-kynurenine: step 1/3.</text>
</comment>
<evidence type="ECO:0000256" key="6">
    <source>
        <dbReference type="ARBA" id="ARBA00023002"/>
    </source>
</evidence>
<keyword evidence="9 10" id="KW-0472">Membrane</keyword>
<dbReference type="HAMAP" id="MF_01971">
    <property type="entry name" value="Kynurenine_monooxygenase"/>
    <property type="match status" value="1"/>
</dbReference>
<sequence length="453" mass="51832">MTTAESSSLKVAIIGGGLVGALEACFFAKRGHNVRLYEYREDIRLVEEIRGRSINLALSARGRAALREVGLEDLLVKDHGIPMRARMIHGKDCSLTEILYDPVNKNCIYSVNRRYLNEVLLNAAEKYPNVRLYFNKKLVSADLERGKMTFLDRKTSEEEETSADLIVGADGAFSTVRRIMTKRPLYNFSQTYIEHGYMELCIPAKDDGKFAMAKNNLHIWPRGEFMMIALPNQDGSYTVTLFAPFETFNSLNTARKLLDFFREQFPDAVPLLGEDKLTEDFFSNKPLPLISIKCRPFHVQSSALIIGDAAHAMVPFYGQGMNTGFEDCLILDRLFETHRSDLSKVLPAFSEARCTDSHVICDLAMYNYIEMRDLVNKKSFIVRKHLDTFLYWLLPNTWVPLYNSVHFSRIPFHKCTANRSWQEKIIRRGAYFLITIIFAVLVGILSGQRIIKF</sequence>
<keyword evidence="10" id="KW-1133">Transmembrane helix</keyword>
<accession>A0ABM3G4E5</accession>
<keyword evidence="4 9" id="KW-0274">FAD</keyword>
<evidence type="ECO:0000256" key="4">
    <source>
        <dbReference type="ARBA" id="ARBA00022827"/>
    </source>
</evidence>
<reference evidence="13" key="1">
    <citation type="submission" date="2025-08" db="UniProtKB">
        <authorList>
            <consortium name="RefSeq"/>
        </authorList>
    </citation>
    <scope>IDENTIFICATION</scope>
    <source>
        <tissue evidence="13">Thorax and Abdomen</tissue>
    </source>
</reference>
<comment type="subcellular location">
    <subcellularLocation>
        <location evidence="9">Mitochondrion</location>
    </subcellularLocation>
    <subcellularLocation>
        <location evidence="9">Membrane</location>
        <topology evidence="9">Multi-pass membrane protein</topology>
    </subcellularLocation>
</comment>
<evidence type="ECO:0000256" key="7">
    <source>
        <dbReference type="ARBA" id="ARBA00023033"/>
    </source>
</evidence>
<comment type="catalytic activity">
    <reaction evidence="8 9">
        <text>L-kynurenine + NADPH + O2 + H(+) = 3-hydroxy-L-kynurenine + NADP(+) + H2O</text>
        <dbReference type="Rhea" id="RHEA:20545"/>
        <dbReference type="ChEBI" id="CHEBI:15377"/>
        <dbReference type="ChEBI" id="CHEBI:15378"/>
        <dbReference type="ChEBI" id="CHEBI:15379"/>
        <dbReference type="ChEBI" id="CHEBI:57783"/>
        <dbReference type="ChEBI" id="CHEBI:57959"/>
        <dbReference type="ChEBI" id="CHEBI:58125"/>
        <dbReference type="ChEBI" id="CHEBI:58349"/>
        <dbReference type="EC" id="1.14.13.9"/>
    </reaction>
</comment>
<keyword evidence="5 9" id="KW-0521">NADP</keyword>
<dbReference type="InterPro" id="IPR002938">
    <property type="entry name" value="FAD-bd"/>
</dbReference>
<evidence type="ECO:0000313" key="12">
    <source>
        <dbReference type="Proteomes" id="UP000829291"/>
    </source>
</evidence>
<comment type="similarity">
    <text evidence="9">Belongs to the aromatic-ring hydroxylase family. KMO subfamily.</text>
</comment>
<evidence type="ECO:0000313" key="13">
    <source>
        <dbReference type="RefSeq" id="XP_046595140.1"/>
    </source>
</evidence>
<evidence type="ECO:0000256" key="5">
    <source>
        <dbReference type="ARBA" id="ARBA00022857"/>
    </source>
</evidence>
<dbReference type="RefSeq" id="XP_046595140.1">
    <property type="nucleotide sequence ID" value="XM_046739184.1"/>
</dbReference>
<evidence type="ECO:0000256" key="2">
    <source>
        <dbReference type="ARBA" id="ARBA00022630"/>
    </source>
</evidence>
<keyword evidence="9" id="KW-0496">Mitochondrion</keyword>
<comment type="cofactor">
    <cofactor evidence="1 9">
        <name>FAD</name>
        <dbReference type="ChEBI" id="CHEBI:57692"/>
    </cofactor>
</comment>
<comment type="function">
    <text evidence="9">Catalyzes the hydroxylation of L-kynurenine (L-Kyn) to form 3-hydroxy-L-kynurenine (L-3OHKyn). Required for synthesis of quinolinic acid.</text>
</comment>
<evidence type="ECO:0000259" key="11">
    <source>
        <dbReference type="Pfam" id="PF01494"/>
    </source>
</evidence>
<dbReference type="Proteomes" id="UP000829291">
    <property type="component" value="Chromosome 1"/>
</dbReference>
<dbReference type="SUPFAM" id="SSF51905">
    <property type="entry name" value="FAD/NAD(P)-binding domain"/>
    <property type="match status" value="1"/>
</dbReference>
<keyword evidence="3 9" id="KW-0662">Pyridine nucleotide biosynthesis</keyword>
<evidence type="ECO:0000256" key="1">
    <source>
        <dbReference type="ARBA" id="ARBA00001974"/>
    </source>
</evidence>
<keyword evidence="10" id="KW-0812">Transmembrane</keyword>
<dbReference type="EC" id="1.14.13.9" evidence="9"/>
<keyword evidence="12" id="KW-1185">Reference proteome</keyword>
<dbReference type="GeneID" id="107227559"/>
<gene>
    <name evidence="13" type="primary">LOC107227559</name>
</gene>
<dbReference type="InterPro" id="IPR036188">
    <property type="entry name" value="FAD/NAD-bd_sf"/>
</dbReference>
<name>A0ABM3G4E5_NEOLC</name>
<dbReference type="PANTHER" id="PTHR46028:SF2">
    <property type="entry name" value="KYNURENINE 3-MONOOXYGENASE"/>
    <property type="match status" value="1"/>
</dbReference>
<protein>
    <recommendedName>
        <fullName evidence="9">Kynurenine 3-monooxygenase</fullName>
        <ecNumber evidence="9">1.14.13.9</ecNumber>
    </recommendedName>
    <alternativeName>
        <fullName evidence="9">Kynurenine 3-hydroxylase</fullName>
    </alternativeName>
</protein>
<feature type="domain" description="FAD-binding" evidence="11">
    <location>
        <begin position="9"/>
        <end position="331"/>
    </location>
</feature>
<evidence type="ECO:0000256" key="10">
    <source>
        <dbReference type="SAM" id="Phobius"/>
    </source>
</evidence>
<evidence type="ECO:0000256" key="3">
    <source>
        <dbReference type="ARBA" id="ARBA00022642"/>
    </source>
</evidence>
<dbReference type="Gene3D" id="3.50.50.60">
    <property type="entry name" value="FAD/NAD(P)-binding domain"/>
    <property type="match status" value="1"/>
</dbReference>
<dbReference type="InterPro" id="IPR027545">
    <property type="entry name" value="Kynurenine_monooxygenase"/>
</dbReference>
<evidence type="ECO:0000256" key="9">
    <source>
        <dbReference type="HAMAP-Rule" id="MF_03018"/>
    </source>
</evidence>
<dbReference type="PANTHER" id="PTHR46028">
    <property type="entry name" value="KYNURENINE 3-MONOOXYGENASE"/>
    <property type="match status" value="1"/>
</dbReference>
<keyword evidence="7 9" id="KW-0503">Monooxygenase</keyword>
<dbReference type="Pfam" id="PF01494">
    <property type="entry name" value="FAD_binding_3"/>
    <property type="match status" value="1"/>
</dbReference>
<evidence type="ECO:0000256" key="8">
    <source>
        <dbReference type="ARBA" id="ARBA00047818"/>
    </source>
</evidence>
<keyword evidence="6 9" id="KW-0560">Oxidoreductase</keyword>